<dbReference type="EC" id="3.4.24.11" evidence="5"/>
<evidence type="ECO:0000256" key="29">
    <source>
        <dbReference type="ARBA" id="ARBA00049470"/>
    </source>
</evidence>
<accession>L9KR46</accession>
<name>L9KR46_TUPCH</name>
<evidence type="ECO:0000256" key="25">
    <source>
        <dbReference type="ARBA" id="ARBA00032584"/>
    </source>
</evidence>
<comment type="cofactor">
    <cofactor evidence="2">
        <name>Zn(2+)</name>
        <dbReference type="ChEBI" id="CHEBI:29105"/>
    </cofactor>
</comment>
<keyword evidence="8" id="KW-0597">Phosphoprotein</keyword>
<dbReference type="InterPro" id="IPR018497">
    <property type="entry name" value="Peptidase_M13_C"/>
</dbReference>
<dbReference type="Gene3D" id="3.40.390.10">
    <property type="entry name" value="Collagenase (Catalytic Domain)"/>
    <property type="match status" value="2"/>
</dbReference>
<reference evidence="35" key="2">
    <citation type="journal article" date="2013" name="Nat. Commun.">
        <title>Genome of the Chinese tree shrew.</title>
        <authorList>
            <person name="Fan Y."/>
            <person name="Huang Z.Y."/>
            <person name="Cao C.C."/>
            <person name="Chen C.S."/>
            <person name="Chen Y.X."/>
            <person name="Fan D.D."/>
            <person name="He J."/>
            <person name="Hou H.L."/>
            <person name="Hu L."/>
            <person name="Hu X.T."/>
            <person name="Jiang X.T."/>
            <person name="Lai R."/>
            <person name="Lang Y.S."/>
            <person name="Liang B."/>
            <person name="Liao S.G."/>
            <person name="Mu D."/>
            <person name="Ma Y.Y."/>
            <person name="Niu Y.Y."/>
            <person name="Sun X.Q."/>
            <person name="Xia J.Q."/>
            <person name="Xiao J."/>
            <person name="Xiong Z.Q."/>
            <person name="Xu L."/>
            <person name="Yang L."/>
            <person name="Zhang Y."/>
            <person name="Zhao W."/>
            <person name="Zhao X.D."/>
            <person name="Zheng Y.T."/>
            <person name="Zhou J.M."/>
            <person name="Zhu Y.B."/>
            <person name="Zhang G.J."/>
            <person name="Wang J."/>
            <person name="Yao Y.G."/>
        </authorList>
    </citation>
    <scope>NUCLEOTIDE SEQUENCE [LARGE SCALE GENOMIC DNA]</scope>
</reference>
<evidence type="ECO:0000256" key="24">
    <source>
        <dbReference type="ARBA" id="ARBA00031486"/>
    </source>
</evidence>
<evidence type="ECO:0000256" key="15">
    <source>
        <dbReference type="ARBA" id="ARBA00022968"/>
    </source>
</evidence>
<gene>
    <name evidence="34" type="ORF">TREES_T100009850</name>
</gene>
<evidence type="ECO:0000256" key="28">
    <source>
        <dbReference type="ARBA" id="ARBA00049273"/>
    </source>
</evidence>
<dbReference type="GO" id="GO:0097242">
    <property type="term" value="P:amyloid-beta clearance"/>
    <property type="evidence" value="ECO:0007669"/>
    <property type="project" value="TreeGrafter"/>
</dbReference>
<organism evidence="34 35">
    <name type="scientific">Tupaia chinensis</name>
    <name type="common">Chinese tree shrew</name>
    <name type="synonym">Tupaia belangeri chinensis</name>
    <dbReference type="NCBI Taxonomy" id="246437"/>
    <lineage>
        <taxon>Eukaryota</taxon>
        <taxon>Metazoa</taxon>
        <taxon>Chordata</taxon>
        <taxon>Craniata</taxon>
        <taxon>Vertebrata</taxon>
        <taxon>Euteleostomi</taxon>
        <taxon>Mammalia</taxon>
        <taxon>Eutheria</taxon>
        <taxon>Euarchontoglires</taxon>
        <taxon>Scandentia</taxon>
        <taxon>Tupaiidae</taxon>
        <taxon>Tupaia</taxon>
    </lineage>
</organism>
<reference evidence="35" key="1">
    <citation type="submission" date="2012-07" db="EMBL/GenBank/DDBJ databases">
        <title>Genome of the Chinese tree shrew, a rising model animal genetically related to primates.</title>
        <authorList>
            <person name="Zhang G."/>
            <person name="Fan Y."/>
            <person name="Yao Y."/>
            <person name="Huang Z."/>
        </authorList>
    </citation>
    <scope>NUCLEOTIDE SEQUENCE [LARGE SCALE GENOMIC DNA]</scope>
</reference>
<keyword evidence="14" id="KW-0862">Zinc</keyword>
<evidence type="ECO:0000256" key="27">
    <source>
        <dbReference type="ARBA" id="ARBA00048093"/>
    </source>
</evidence>
<evidence type="ECO:0000256" key="13">
    <source>
        <dbReference type="ARBA" id="ARBA00022801"/>
    </source>
</evidence>
<evidence type="ECO:0000256" key="21">
    <source>
        <dbReference type="ARBA" id="ARBA00023288"/>
    </source>
</evidence>
<comment type="catalytic activity">
    <reaction evidence="26">
        <text>neurotensin + H2O = neurotensin(1-10) + L-tyrosyl-L-isoleucyl-L-leucine</text>
        <dbReference type="Rhea" id="RHEA:71479"/>
        <dbReference type="ChEBI" id="CHEBI:15377"/>
        <dbReference type="ChEBI" id="CHEBI:147362"/>
        <dbReference type="ChEBI" id="CHEBI:190705"/>
        <dbReference type="ChEBI" id="CHEBI:190707"/>
    </reaction>
    <physiologicalReaction direction="left-to-right" evidence="26">
        <dbReference type="Rhea" id="RHEA:71480"/>
    </physiologicalReaction>
</comment>
<dbReference type="GO" id="GO:0005886">
    <property type="term" value="C:plasma membrane"/>
    <property type="evidence" value="ECO:0007669"/>
    <property type="project" value="UniProtKB-SubCell"/>
</dbReference>
<evidence type="ECO:0000256" key="31">
    <source>
        <dbReference type="SAM" id="Phobius"/>
    </source>
</evidence>
<dbReference type="Proteomes" id="UP000011518">
    <property type="component" value="Unassembled WGS sequence"/>
</dbReference>
<dbReference type="PANTHER" id="PTHR11733:SF114">
    <property type="entry name" value="NEPRILYSIN"/>
    <property type="match status" value="1"/>
</dbReference>
<evidence type="ECO:0000256" key="17">
    <source>
        <dbReference type="ARBA" id="ARBA00023049"/>
    </source>
</evidence>
<dbReference type="InterPro" id="IPR024079">
    <property type="entry name" value="MetalloPept_cat_dom_sf"/>
</dbReference>
<evidence type="ECO:0000313" key="35">
    <source>
        <dbReference type="Proteomes" id="UP000011518"/>
    </source>
</evidence>
<dbReference type="PANTHER" id="PTHR11733">
    <property type="entry name" value="ZINC METALLOPROTEASE FAMILY M13 NEPRILYSIN-RELATED"/>
    <property type="match status" value="1"/>
</dbReference>
<keyword evidence="10 31" id="KW-0812">Transmembrane</keyword>
<dbReference type="SUPFAM" id="SSF55486">
    <property type="entry name" value="Metalloproteases ('zincins'), catalytic domain"/>
    <property type="match status" value="1"/>
</dbReference>
<keyword evidence="20" id="KW-0325">Glycoprotein</keyword>
<feature type="transmembrane region" description="Helical" evidence="31">
    <location>
        <begin position="29"/>
        <end position="52"/>
    </location>
</feature>
<keyword evidence="16 31" id="KW-1133">Transmembrane helix</keyword>
<keyword evidence="18 31" id="KW-0472">Membrane</keyword>
<dbReference type="CDD" id="cd08662">
    <property type="entry name" value="M13"/>
    <property type="match status" value="1"/>
</dbReference>
<comment type="subcellular location">
    <subcellularLocation>
        <location evidence="3">Cell membrane</location>
        <topology evidence="3">Single-pass type II membrane protein</topology>
    </subcellularLocation>
</comment>
<evidence type="ECO:0000256" key="2">
    <source>
        <dbReference type="ARBA" id="ARBA00001947"/>
    </source>
</evidence>
<comment type="catalytic activity">
    <reaction evidence="1">
        <text>Preferential cleavage of polypeptides between hydrophobic residues, particularly with Phe or Tyr at P1'.</text>
        <dbReference type="EC" id="3.4.24.11"/>
    </reaction>
</comment>
<feature type="domain" description="Peptidase M13 N-terminal" evidence="33">
    <location>
        <begin position="67"/>
        <end position="206"/>
    </location>
</feature>
<dbReference type="AlphaFoldDB" id="L9KR46"/>
<evidence type="ECO:0000256" key="19">
    <source>
        <dbReference type="ARBA" id="ARBA00023157"/>
    </source>
</evidence>
<evidence type="ECO:0000256" key="23">
    <source>
        <dbReference type="ARBA" id="ARBA00031362"/>
    </source>
</evidence>
<comment type="catalytic activity">
    <reaction evidence="27">
        <text>substance P + H2O = substance P(1-7) + L-Phe-Gly-L-Leu-L-Met-NH2</text>
        <dbReference type="Rhea" id="RHEA:71467"/>
        <dbReference type="ChEBI" id="CHEBI:15377"/>
        <dbReference type="ChEBI" id="CHEBI:190692"/>
        <dbReference type="ChEBI" id="CHEBI:190695"/>
        <dbReference type="ChEBI" id="CHEBI:190698"/>
    </reaction>
    <physiologicalReaction direction="left-to-right" evidence="27">
        <dbReference type="Rhea" id="RHEA:71468"/>
    </physiologicalReaction>
</comment>
<keyword evidence="12" id="KW-0479">Metal-binding</keyword>
<comment type="catalytic activity">
    <reaction evidence="29">
        <text>substance P + H2O = substance P(1-9) + L-Leu-L-Met-NH2</text>
        <dbReference type="Rhea" id="RHEA:71459"/>
        <dbReference type="ChEBI" id="CHEBI:15377"/>
        <dbReference type="ChEBI" id="CHEBI:190692"/>
        <dbReference type="ChEBI" id="CHEBI:190693"/>
        <dbReference type="ChEBI" id="CHEBI:190700"/>
    </reaction>
    <physiologicalReaction direction="left-to-right" evidence="29">
        <dbReference type="Rhea" id="RHEA:71460"/>
    </physiologicalReaction>
</comment>
<dbReference type="GO" id="GO:0016485">
    <property type="term" value="P:protein processing"/>
    <property type="evidence" value="ECO:0007669"/>
    <property type="project" value="TreeGrafter"/>
</dbReference>
<dbReference type="Pfam" id="PF01431">
    <property type="entry name" value="Peptidase_M13"/>
    <property type="match status" value="1"/>
</dbReference>
<dbReference type="EMBL" id="KB320701">
    <property type="protein sequence ID" value="ELW65183.1"/>
    <property type="molecule type" value="Genomic_DNA"/>
</dbReference>
<dbReference type="Pfam" id="PF05649">
    <property type="entry name" value="Peptidase_M13_N"/>
    <property type="match status" value="2"/>
</dbReference>
<dbReference type="Gene3D" id="1.10.1380.10">
    <property type="entry name" value="Neutral endopeptidase , domain2"/>
    <property type="match status" value="1"/>
</dbReference>
<evidence type="ECO:0000256" key="9">
    <source>
        <dbReference type="ARBA" id="ARBA00022670"/>
    </source>
</evidence>
<evidence type="ECO:0000256" key="6">
    <source>
        <dbReference type="ARBA" id="ARBA00022077"/>
    </source>
</evidence>
<evidence type="ECO:0000256" key="12">
    <source>
        <dbReference type="ARBA" id="ARBA00022723"/>
    </source>
</evidence>
<keyword evidence="7" id="KW-1003">Cell membrane</keyword>
<proteinExistence type="inferred from homology"/>
<evidence type="ECO:0000256" key="8">
    <source>
        <dbReference type="ARBA" id="ARBA00022553"/>
    </source>
</evidence>
<dbReference type="eggNOG" id="KOG3624">
    <property type="taxonomic scope" value="Eukaryota"/>
</dbReference>
<evidence type="ECO:0000259" key="33">
    <source>
        <dbReference type="Pfam" id="PF05649"/>
    </source>
</evidence>
<dbReference type="InterPro" id="IPR008753">
    <property type="entry name" value="Peptidase_M13_N"/>
</dbReference>
<dbReference type="FunCoup" id="L9KR46">
    <property type="interactions" value="399"/>
</dbReference>
<keyword evidence="9" id="KW-0645">Protease</keyword>
<keyword evidence="11" id="KW-0519">Myristate</keyword>
<evidence type="ECO:0000313" key="34">
    <source>
        <dbReference type="EMBL" id="ELW65183.1"/>
    </source>
</evidence>
<evidence type="ECO:0000256" key="7">
    <source>
        <dbReference type="ARBA" id="ARBA00022475"/>
    </source>
</evidence>
<evidence type="ECO:0000256" key="20">
    <source>
        <dbReference type="ARBA" id="ARBA00023180"/>
    </source>
</evidence>
<keyword evidence="15" id="KW-0735">Signal-anchor</keyword>
<dbReference type="PRINTS" id="PR00786">
    <property type="entry name" value="NEPRILYSIN"/>
</dbReference>
<evidence type="ECO:0000256" key="14">
    <source>
        <dbReference type="ARBA" id="ARBA00022833"/>
    </source>
</evidence>
<dbReference type="InterPro" id="IPR042089">
    <property type="entry name" value="Peptidase_M13_dom_2"/>
</dbReference>
<evidence type="ECO:0000256" key="18">
    <source>
        <dbReference type="ARBA" id="ARBA00023136"/>
    </source>
</evidence>
<evidence type="ECO:0000256" key="22">
    <source>
        <dbReference type="ARBA" id="ARBA00031127"/>
    </source>
</evidence>
<evidence type="ECO:0000256" key="3">
    <source>
        <dbReference type="ARBA" id="ARBA00004401"/>
    </source>
</evidence>
<dbReference type="InterPro" id="IPR000718">
    <property type="entry name" value="Peptidase_M13"/>
</dbReference>
<evidence type="ECO:0000256" key="30">
    <source>
        <dbReference type="SAM" id="MobiDB-lite"/>
    </source>
</evidence>
<comment type="catalytic activity">
    <reaction evidence="28">
        <text>neurotensin + H2O = neurotensin(1-11) + L-isoleucyl-L-leucine</text>
        <dbReference type="Rhea" id="RHEA:71475"/>
        <dbReference type="ChEBI" id="CHEBI:15377"/>
        <dbReference type="ChEBI" id="CHEBI:147362"/>
        <dbReference type="ChEBI" id="CHEBI:190704"/>
        <dbReference type="ChEBI" id="CHEBI:190706"/>
    </reaction>
    <physiologicalReaction direction="left-to-right" evidence="28">
        <dbReference type="Rhea" id="RHEA:71476"/>
    </physiologicalReaction>
</comment>
<feature type="domain" description="Peptidase M13 C-terminal" evidence="32">
    <location>
        <begin position="509"/>
        <end position="627"/>
    </location>
</feature>
<evidence type="ECO:0000259" key="32">
    <source>
        <dbReference type="Pfam" id="PF01431"/>
    </source>
</evidence>
<keyword evidence="13" id="KW-0378">Hydrolase</keyword>
<feature type="region of interest" description="Disordered" evidence="30">
    <location>
        <begin position="1"/>
        <end position="21"/>
    </location>
</feature>
<dbReference type="GO" id="GO:0004222">
    <property type="term" value="F:metalloendopeptidase activity"/>
    <property type="evidence" value="ECO:0007669"/>
    <property type="project" value="UniProtKB-EC"/>
</dbReference>
<dbReference type="InParanoid" id="L9KR46"/>
<evidence type="ECO:0000256" key="5">
    <source>
        <dbReference type="ARBA" id="ARBA00012521"/>
    </source>
</evidence>
<feature type="compositionally biased region" description="Polar residues" evidence="30">
    <location>
        <begin position="1"/>
        <end position="14"/>
    </location>
</feature>
<protein>
    <recommendedName>
        <fullName evidence="6">Neprilysin</fullName>
        <ecNumber evidence="5">3.4.24.11</ecNumber>
    </recommendedName>
    <alternativeName>
        <fullName evidence="25">Atriopeptidase</fullName>
    </alternativeName>
    <alternativeName>
        <fullName evidence="23">Enkephalinase</fullName>
    </alternativeName>
    <alternativeName>
        <fullName evidence="22">Neutral endopeptidase 24.11</fullName>
    </alternativeName>
    <alternativeName>
        <fullName evidence="24">Skin fibroblast elastase</fullName>
    </alternativeName>
</protein>
<dbReference type="PROSITE" id="PS51885">
    <property type="entry name" value="NEPRILYSIN"/>
    <property type="match status" value="1"/>
</dbReference>
<keyword evidence="19" id="KW-1015">Disulfide bond</keyword>
<evidence type="ECO:0000256" key="1">
    <source>
        <dbReference type="ARBA" id="ARBA00000716"/>
    </source>
</evidence>
<evidence type="ECO:0000256" key="26">
    <source>
        <dbReference type="ARBA" id="ARBA00047638"/>
    </source>
</evidence>
<comment type="similarity">
    <text evidence="4">Belongs to the peptidase M13 family.</text>
</comment>
<dbReference type="STRING" id="246437.L9KR46"/>
<evidence type="ECO:0000256" key="16">
    <source>
        <dbReference type="ARBA" id="ARBA00022989"/>
    </source>
</evidence>
<evidence type="ECO:0000256" key="11">
    <source>
        <dbReference type="ARBA" id="ARBA00022707"/>
    </source>
</evidence>
<dbReference type="MEROPS" id="M13.001"/>
<keyword evidence="17" id="KW-0482">Metalloprotease</keyword>
<keyword evidence="21" id="KW-0449">Lipoprotein</keyword>
<dbReference type="GO" id="GO:0046872">
    <property type="term" value="F:metal ion binding"/>
    <property type="evidence" value="ECO:0007669"/>
    <property type="project" value="UniProtKB-KW"/>
</dbReference>
<evidence type="ECO:0000256" key="10">
    <source>
        <dbReference type="ARBA" id="ARBA00022692"/>
    </source>
</evidence>
<keyword evidence="35" id="KW-1185">Reference proteome</keyword>
<sequence length="684" mass="78026">MGRSESQMDITDINTPKPKKKPRWTPLEISLSVLVLLLTVIAVTMIALYATYDAARLIQNMDATAEPCTDFFKYACGGWLKRNVIPETSSRYSNFDILRDELEVVLKDVLQKPGTEDIEAVQKAKTLYRSCINESAIDSRGGAPLLSLLPDIFEWPVAVENWEQTYGASWTAEKSIARLNAKYGKKVFINFFVGTDDKNSMNHIIHACEAYVDFMISVARLIREERGLPIDEEQISLDMNNVMELEKEIANATTKPEDRNDPVLLYNKMTLAQIQNNFSLEINGKPFSWSNFTNEIMSTVNITITDEEEVVVYAPEYLTKLKPILIKYSARDLQNLMSWRFIMDLISSLSRTYKESRNAFRKALYGTTSETATWRRCANYVNGNMENAVGRLYVEEAFAGESKHVVENLIAQIREVFIQTLDDLTWMDAETKKKAEEKALAIKERIGYPDDIISNNNKLNNEYRELDYKEDEYFENIMQNLKFIQSKQLNKLREKVDKDEWISGAAVVNAFYSSGRNQIVFPAGILQPPFFSVGQSNSLNFGGIGMVIGHEITHGFDDNGRNFNKDGDLVDWWTQQSAKNFKDQSQCMVYQYGNFSWDLAGGQHLNGINTLGENIADNGGIGQAYRVWCGTYRPEYAINSIKTDVHSPGNFRIIGTLQNSAEFSEAFHCRKNSYMNPEKKCRVW</sequence>
<feature type="domain" description="Peptidase M13 N-terminal" evidence="33">
    <location>
        <begin position="208"/>
        <end position="449"/>
    </location>
</feature>
<evidence type="ECO:0000256" key="4">
    <source>
        <dbReference type="ARBA" id="ARBA00007357"/>
    </source>
</evidence>